<gene>
    <name evidence="1" type="ORF">T4D_15089</name>
</gene>
<keyword evidence="2" id="KW-1185">Reference proteome</keyword>
<sequence length="120" mass="13535">MTSLSLLTNFNGFYFNAILLPLKCINNQSCTLSMENRVASTQAEIKTASNAEQGKSKGHPGLKDFNSKIKSSQSLLSVHRNSNRLLIFLLTLLKKSSQIDIKLLTENDKIRSIQKRFNLY</sequence>
<protein>
    <submittedName>
        <fullName evidence="1">Uncharacterized protein</fullName>
    </submittedName>
</protein>
<evidence type="ECO:0000313" key="1">
    <source>
        <dbReference type="EMBL" id="KRY91602.1"/>
    </source>
</evidence>
<dbReference type="AlphaFoldDB" id="A0A0V1G0E2"/>
<evidence type="ECO:0000313" key="2">
    <source>
        <dbReference type="Proteomes" id="UP000054995"/>
    </source>
</evidence>
<dbReference type="EMBL" id="JYDT01000012">
    <property type="protein sequence ID" value="KRY91602.1"/>
    <property type="molecule type" value="Genomic_DNA"/>
</dbReference>
<proteinExistence type="predicted"/>
<dbReference type="Proteomes" id="UP000054995">
    <property type="component" value="Unassembled WGS sequence"/>
</dbReference>
<comment type="caution">
    <text evidence="1">The sequence shown here is derived from an EMBL/GenBank/DDBJ whole genome shotgun (WGS) entry which is preliminary data.</text>
</comment>
<name>A0A0V1G0E2_TRIPS</name>
<reference evidence="1 2" key="1">
    <citation type="submission" date="2015-01" db="EMBL/GenBank/DDBJ databases">
        <title>Evolution of Trichinella species and genotypes.</title>
        <authorList>
            <person name="Korhonen P.K."/>
            <person name="Edoardo P."/>
            <person name="Giuseppe L.R."/>
            <person name="Gasser R.B."/>
        </authorList>
    </citation>
    <scope>NUCLEOTIDE SEQUENCE [LARGE SCALE GENOMIC DNA]</scope>
    <source>
        <strain evidence="1">ISS470</strain>
    </source>
</reference>
<organism evidence="1 2">
    <name type="scientific">Trichinella pseudospiralis</name>
    <name type="common">Parasitic roundworm</name>
    <dbReference type="NCBI Taxonomy" id="6337"/>
    <lineage>
        <taxon>Eukaryota</taxon>
        <taxon>Metazoa</taxon>
        <taxon>Ecdysozoa</taxon>
        <taxon>Nematoda</taxon>
        <taxon>Enoplea</taxon>
        <taxon>Dorylaimia</taxon>
        <taxon>Trichinellida</taxon>
        <taxon>Trichinellidae</taxon>
        <taxon>Trichinella</taxon>
    </lineage>
</organism>
<accession>A0A0V1G0E2</accession>